<gene>
    <name evidence="1" type="ORF">LTR97_009148</name>
</gene>
<dbReference type="Proteomes" id="UP001310594">
    <property type="component" value="Unassembled WGS sequence"/>
</dbReference>
<name>A0AAN7VW27_9PEZI</name>
<protein>
    <submittedName>
        <fullName evidence="1">Uncharacterized protein</fullName>
    </submittedName>
</protein>
<proteinExistence type="predicted"/>
<reference evidence="1" key="1">
    <citation type="submission" date="2023-08" db="EMBL/GenBank/DDBJ databases">
        <title>Black Yeasts Isolated from many extreme environments.</title>
        <authorList>
            <person name="Coleine C."/>
            <person name="Stajich J.E."/>
            <person name="Selbmann L."/>
        </authorList>
    </citation>
    <scope>NUCLEOTIDE SEQUENCE</scope>
    <source>
        <strain evidence="1">CCFEE 5810</strain>
    </source>
</reference>
<organism evidence="1 2">
    <name type="scientific">Elasticomyces elasticus</name>
    <dbReference type="NCBI Taxonomy" id="574655"/>
    <lineage>
        <taxon>Eukaryota</taxon>
        <taxon>Fungi</taxon>
        <taxon>Dikarya</taxon>
        <taxon>Ascomycota</taxon>
        <taxon>Pezizomycotina</taxon>
        <taxon>Dothideomycetes</taxon>
        <taxon>Dothideomycetidae</taxon>
        <taxon>Mycosphaerellales</taxon>
        <taxon>Teratosphaeriaceae</taxon>
        <taxon>Elasticomyces</taxon>
    </lineage>
</organism>
<accession>A0AAN7VW27</accession>
<sequence length="580" mass="67453">MPVIRFNTKNGKALPYHRTAAGIAEAEKERQAERRELKRRERKAARIPPPQPYTNFHLADDPVEYPLIERDRYAFGGDLGICVPHKDDIVFTAAQIVVHEYNQKSYHGRIDRLRVEALTKAPTICYNLDTESEIFLLVREHTFILLQLKLVRTTAARGASRTVMVRVGEKDVPLYVWLETLPEHRLANIAKLALEKQYGRWEKSGKPFRFLDLATELQNKIFLHAIGEYIEPDPPGNSRGIGTTIITGFTDYEEYRKSPMSAGGLYSNPLPTRESPVNAALLTLNKQLAANARGVLWYETTKRMTNDFSLLRMTTWMPSKNFGFLTRVELAMSHFDYFDVFQVKMKPFDTYYYDPHDCDRARRAKGYATGLSKLTSLRYLEIYFMSTIEPTYSPWLAFHLMRPDVREWQYPDVDFRRLPCQKVMVDQIMAFAANYILAIPKLETVRLTGFIKTETKKYWEGTLNGKRAVSRKDEIKERQDAIKALPFSAFPPECFCPHTCGSFALDQVRLEELDRTGNHPELFRKEFEEVERGYFFDFDDTYTPVEPVEKNPWLTAREYVLRRSNRLRDVNYGTDHRQGP</sequence>
<evidence type="ECO:0000313" key="1">
    <source>
        <dbReference type="EMBL" id="KAK5694558.1"/>
    </source>
</evidence>
<dbReference type="EMBL" id="JAVRQU010000015">
    <property type="protein sequence ID" value="KAK5694558.1"/>
    <property type="molecule type" value="Genomic_DNA"/>
</dbReference>
<dbReference type="AlphaFoldDB" id="A0AAN7VW27"/>
<comment type="caution">
    <text evidence="1">The sequence shown here is derived from an EMBL/GenBank/DDBJ whole genome shotgun (WGS) entry which is preliminary data.</text>
</comment>
<evidence type="ECO:0000313" key="2">
    <source>
        <dbReference type="Proteomes" id="UP001310594"/>
    </source>
</evidence>